<feature type="domain" description="PH" evidence="2">
    <location>
        <begin position="5"/>
        <end position="147"/>
    </location>
</feature>
<dbReference type="Proteomes" id="UP000598971">
    <property type="component" value="Unassembled WGS sequence"/>
</dbReference>
<keyword evidence="1" id="KW-0812">Transmembrane</keyword>
<dbReference type="InterPro" id="IPR058916">
    <property type="entry name" value="PH_40"/>
</dbReference>
<protein>
    <recommendedName>
        <fullName evidence="2">PH domain-containing protein</fullName>
    </recommendedName>
</protein>
<gene>
    <name evidence="3" type="ORF">GD597_04670</name>
</gene>
<dbReference type="RefSeq" id="WP_171606671.1">
    <property type="nucleotide sequence ID" value="NZ_WHPF01000003.1"/>
</dbReference>
<evidence type="ECO:0000256" key="1">
    <source>
        <dbReference type="SAM" id="Phobius"/>
    </source>
</evidence>
<evidence type="ECO:0000259" key="2">
    <source>
        <dbReference type="Pfam" id="PF26566"/>
    </source>
</evidence>
<keyword evidence="1" id="KW-0472">Membrane</keyword>
<accession>A0A8J8FB58</accession>
<evidence type="ECO:0000313" key="3">
    <source>
        <dbReference type="EMBL" id="NNV54746.1"/>
    </source>
</evidence>
<comment type="caution">
    <text evidence="3">The sequence shown here is derived from an EMBL/GenBank/DDBJ whole genome shotgun (WGS) entry which is preliminary data.</text>
</comment>
<organism evidence="3 4">
    <name type="scientific">Limnovirga soli</name>
    <dbReference type="NCBI Taxonomy" id="2656915"/>
    <lineage>
        <taxon>Bacteria</taxon>
        <taxon>Pseudomonadati</taxon>
        <taxon>Bacteroidota</taxon>
        <taxon>Chitinophagia</taxon>
        <taxon>Chitinophagales</taxon>
        <taxon>Chitinophagaceae</taxon>
        <taxon>Limnovirga</taxon>
    </lineage>
</organism>
<name>A0A8J8FB58_9BACT</name>
<reference evidence="3" key="1">
    <citation type="submission" date="2019-10" db="EMBL/GenBank/DDBJ databases">
        <title>Draft genome sequence of Panacibacter sp. KCS-6.</title>
        <authorList>
            <person name="Yim K.J."/>
        </authorList>
    </citation>
    <scope>NUCLEOTIDE SEQUENCE</scope>
    <source>
        <strain evidence="3">KCS-6</strain>
    </source>
</reference>
<feature type="transmembrane region" description="Helical" evidence="1">
    <location>
        <begin position="45"/>
        <end position="67"/>
    </location>
</feature>
<sequence>MQEHVYKFQKRRMFRQSYLIWLFPILPIFMEFTLIPRLVLNNENIIFLIIANVFFGIVTVPGIRLYYNYRRFSINKEFVITYNTIKLVDTATNSIIELNINDIETIELHTNELATKLPWSFYRYFCFTDKFKKRIVVTSFIMDISDLWMDSLARKISSEKLKRIDSTYSIIAR</sequence>
<evidence type="ECO:0000313" key="4">
    <source>
        <dbReference type="Proteomes" id="UP000598971"/>
    </source>
</evidence>
<keyword evidence="4" id="KW-1185">Reference proteome</keyword>
<proteinExistence type="predicted"/>
<dbReference type="AlphaFoldDB" id="A0A8J8FB58"/>
<dbReference type="Pfam" id="PF26566">
    <property type="entry name" value="PH_40"/>
    <property type="match status" value="1"/>
</dbReference>
<feature type="transmembrane region" description="Helical" evidence="1">
    <location>
        <begin position="18"/>
        <end position="39"/>
    </location>
</feature>
<keyword evidence="1" id="KW-1133">Transmembrane helix</keyword>
<dbReference type="EMBL" id="WHPF01000003">
    <property type="protein sequence ID" value="NNV54746.1"/>
    <property type="molecule type" value="Genomic_DNA"/>
</dbReference>